<comment type="caution">
    <text evidence="10">The sequence shown here is derived from an EMBL/GenBank/DDBJ whole genome shotgun (WGS) entry which is preliminary data.</text>
</comment>
<feature type="transmembrane region" description="Helical" evidence="8">
    <location>
        <begin position="300"/>
        <end position="321"/>
    </location>
</feature>
<evidence type="ECO:0000313" key="10">
    <source>
        <dbReference type="EMBL" id="MQY05155.1"/>
    </source>
</evidence>
<keyword evidence="11" id="KW-1185">Reference proteome</keyword>
<evidence type="ECO:0000256" key="2">
    <source>
        <dbReference type="ARBA" id="ARBA00022527"/>
    </source>
</evidence>
<dbReference type="PROSITE" id="PS00108">
    <property type="entry name" value="PROTEIN_KINASE_ST"/>
    <property type="match status" value="1"/>
</dbReference>
<dbReference type="Gene3D" id="1.10.510.10">
    <property type="entry name" value="Transferase(Phosphotransferase) domain 1"/>
    <property type="match status" value="1"/>
</dbReference>
<evidence type="ECO:0000256" key="7">
    <source>
        <dbReference type="SAM" id="MobiDB-lite"/>
    </source>
</evidence>
<evidence type="ECO:0000256" key="5">
    <source>
        <dbReference type="ARBA" id="ARBA00022777"/>
    </source>
</evidence>
<evidence type="ECO:0000313" key="11">
    <source>
        <dbReference type="Proteomes" id="UP000487268"/>
    </source>
</evidence>
<evidence type="ECO:0000256" key="1">
    <source>
        <dbReference type="ARBA" id="ARBA00012513"/>
    </source>
</evidence>
<dbReference type="GO" id="GO:0005524">
    <property type="term" value="F:ATP binding"/>
    <property type="evidence" value="ECO:0007669"/>
    <property type="project" value="UniProtKB-KW"/>
</dbReference>
<evidence type="ECO:0000256" key="4">
    <source>
        <dbReference type="ARBA" id="ARBA00022741"/>
    </source>
</evidence>
<proteinExistence type="predicted"/>
<evidence type="ECO:0000259" key="9">
    <source>
        <dbReference type="PROSITE" id="PS50011"/>
    </source>
</evidence>
<dbReference type="EC" id="2.7.11.1" evidence="1"/>
<dbReference type="PROSITE" id="PS50011">
    <property type="entry name" value="PROTEIN_KINASE_DOM"/>
    <property type="match status" value="1"/>
</dbReference>
<dbReference type="Gene3D" id="3.30.200.20">
    <property type="entry name" value="Phosphorylase Kinase, domain 1"/>
    <property type="match status" value="1"/>
</dbReference>
<organism evidence="10 11">
    <name type="scientific">Actinomadura macrotermitis</name>
    <dbReference type="NCBI Taxonomy" id="2585200"/>
    <lineage>
        <taxon>Bacteria</taxon>
        <taxon>Bacillati</taxon>
        <taxon>Actinomycetota</taxon>
        <taxon>Actinomycetes</taxon>
        <taxon>Streptosporangiales</taxon>
        <taxon>Thermomonosporaceae</taxon>
        <taxon>Actinomadura</taxon>
    </lineage>
</organism>
<protein>
    <recommendedName>
        <fullName evidence="1">non-specific serine/threonine protein kinase</fullName>
        <ecNumber evidence="1">2.7.11.1</ecNumber>
    </recommendedName>
</protein>
<dbReference type="PANTHER" id="PTHR43289:SF6">
    <property type="entry name" value="SERINE_THREONINE-PROTEIN KINASE NEKL-3"/>
    <property type="match status" value="1"/>
</dbReference>
<dbReference type="SMART" id="SM00220">
    <property type="entry name" value="S_TKc"/>
    <property type="match status" value="1"/>
</dbReference>
<feature type="region of interest" description="Disordered" evidence="7">
    <location>
        <begin position="329"/>
        <end position="449"/>
    </location>
</feature>
<name>A0A7K0BVE9_9ACTN</name>
<dbReference type="SUPFAM" id="SSF56112">
    <property type="entry name" value="Protein kinase-like (PK-like)"/>
    <property type="match status" value="1"/>
</dbReference>
<accession>A0A7K0BVE9</accession>
<evidence type="ECO:0000256" key="6">
    <source>
        <dbReference type="ARBA" id="ARBA00022840"/>
    </source>
</evidence>
<keyword evidence="8" id="KW-0812">Transmembrane</keyword>
<keyword evidence="8" id="KW-1133">Transmembrane helix</keyword>
<dbReference type="AlphaFoldDB" id="A0A7K0BVE9"/>
<dbReference type="EMBL" id="WEGH01000002">
    <property type="protein sequence ID" value="MQY05155.1"/>
    <property type="molecule type" value="Genomic_DNA"/>
</dbReference>
<dbReference type="RefSeq" id="WP_328594275.1">
    <property type="nucleotide sequence ID" value="NZ_WEGH01000002.1"/>
</dbReference>
<reference evidence="10 11" key="1">
    <citation type="submission" date="2019-10" db="EMBL/GenBank/DDBJ databases">
        <title>Actinomadura rubteroloni sp. nov. and Actinomadura macrotermitis sp. nov., isolated from the gut of fungus growing-termite Macrotermes natalensis.</title>
        <authorList>
            <person name="Benndorf R."/>
            <person name="Martin K."/>
            <person name="Kuefner M."/>
            <person name="De Beer W."/>
            <person name="Kaster A.-K."/>
            <person name="Vollmers J."/>
            <person name="Poulsen M."/>
            <person name="Beemelmanns C."/>
        </authorList>
    </citation>
    <scope>NUCLEOTIDE SEQUENCE [LARGE SCALE GENOMIC DNA]</scope>
    <source>
        <strain evidence="10 11">RB68</strain>
    </source>
</reference>
<keyword evidence="2" id="KW-0723">Serine/threonine-protein kinase</keyword>
<dbReference type="InterPro" id="IPR000719">
    <property type="entry name" value="Prot_kinase_dom"/>
</dbReference>
<keyword evidence="3 10" id="KW-0808">Transferase</keyword>
<dbReference type="PANTHER" id="PTHR43289">
    <property type="entry name" value="MITOGEN-ACTIVATED PROTEIN KINASE KINASE KINASE 20-RELATED"/>
    <property type="match status" value="1"/>
</dbReference>
<dbReference type="InterPro" id="IPR008271">
    <property type="entry name" value="Ser/Thr_kinase_AS"/>
</dbReference>
<dbReference type="GO" id="GO:0004674">
    <property type="term" value="F:protein serine/threonine kinase activity"/>
    <property type="evidence" value="ECO:0007669"/>
    <property type="project" value="UniProtKB-KW"/>
</dbReference>
<dbReference type="Pfam" id="PF00069">
    <property type="entry name" value="Pkinase"/>
    <property type="match status" value="1"/>
</dbReference>
<gene>
    <name evidence="10" type="primary">pknD_31</name>
    <name evidence="10" type="ORF">ACRB68_32240</name>
</gene>
<feature type="compositionally biased region" description="Low complexity" evidence="7">
    <location>
        <begin position="407"/>
        <end position="429"/>
    </location>
</feature>
<dbReference type="CDD" id="cd14014">
    <property type="entry name" value="STKc_PknB_like"/>
    <property type="match status" value="1"/>
</dbReference>
<feature type="compositionally biased region" description="Pro residues" evidence="7">
    <location>
        <begin position="339"/>
        <end position="348"/>
    </location>
</feature>
<keyword evidence="5 10" id="KW-0418">Kinase</keyword>
<evidence type="ECO:0000256" key="8">
    <source>
        <dbReference type="SAM" id="Phobius"/>
    </source>
</evidence>
<keyword evidence="6" id="KW-0067">ATP-binding</keyword>
<evidence type="ECO:0000256" key="3">
    <source>
        <dbReference type="ARBA" id="ARBA00022679"/>
    </source>
</evidence>
<keyword evidence="4" id="KW-0547">Nucleotide-binding</keyword>
<sequence>MTEDLVLNGRYRLHELLATGGMGEVWRATDEALDREIAVKLLREELIGDDSAGRRFAAEARYAASLRHGGIAQVYDAREHEGRAYLVMELVPGEPLSRLLARTGGLPVERTLELVAQTAAGLAAAHAAGIVHRDIKPPNLMVTTDGTVKITDFGIARGLKAASQTQTGMVMGSAHYISPEQASGQQLTPAADLYSLGVVAYECLAGSPPFDGRTPVDIALQHVRDVPPPLPPRVPGPVRDLVAELLAKKPADRPAGAAEVAARARALLPGRDGQETAKFDAADRPDTLTKVKAAGQRRPALIYGSVAALVALAALTAGALWRDDGSAGLVRDEHSQPARPAPSTPPAAVPGTGQASPDVRRHPPATGRRHPGKDRKDRKDRRRTVKKRKSTAERPGASPRQKRNRQPARAASNAQEPAPAPAETATTPSTPSPAPVPVQGRRLGSEDKV</sequence>
<feature type="domain" description="Protein kinase" evidence="9">
    <location>
        <begin position="11"/>
        <end position="268"/>
    </location>
</feature>
<dbReference type="Proteomes" id="UP000487268">
    <property type="component" value="Unassembled WGS sequence"/>
</dbReference>
<feature type="compositionally biased region" description="Basic residues" evidence="7">
    <location>
        <begin position="367"/>
        <end position="389"/>
    </location>
</feature>
<keyword evidence="8" id="KW-0472">Membrane</keyword>
<dbReference type="InterPro" id="IPR011009">
    <property type="entry name" value="Kinase-like_dom_sf"/>
</dbReference>
<dbReference type="FunFam" id="1.10.510.10:FF:000021">
    <property type="entry name" value="Serine/threonine protein kinase"/>
    <property type="match status" value="1"/>
</dbReference>